<dbReference type="InterPro" id="IPR003661">
    <property type="entry name" value="HisK_dim/P_dom"/>
</dbReference>
<comment type="subcellular location">
    <subcellularLocation>
        <location evidence="2">Cell membrane</location>
        <topology evidence="2">Multi-pass membrane protein</topology>
    </subcellularLocation>
</comment>
<evidence type="ECO:0000259" key="16">
    <source>
        <dbReference type="PROSITE" id="PS50109"/>
    </source>
</evidence>
<dbReference type="InterPro" id="IPR036097">
    <property type="entry name" value="HisK_dim/P_sf"/>
</dbReference>
<protein>
    <recommendedName>
        <fullName evidence="3">histidine kinase</fullName>
        <ecNumber evidence="3">2.7.13.3</ecNumber>
    </recommendedName>
</protein>
<dbReference type="GO" id="GO:0000155">
    <property type="term" value="F:phosphorelay sensor kinase activity"/>
    <property type="evidence" value="ECO:0007669"/>
    <property type="project" value="InterPro"/>
</dbReference>
<evidence type="ECO:0000256" key="14">
    <source>
        <dbReference type="SAM" id="MobiDB-lite"/>
    </source>
</evidence>
<keyword evidence="11 15" id="KW-1133">Transmembrane helix</keyword>
<dbReference type="SUPFAM" id="SSF55874">
    <property type="entry name" value="ATPase domain of HSP90 chaperone/DNA topoisomerase II/histidine kinase"/>
    <property type="match status" value="1"/>
</dbReference>
<evidence type="ECO:0000256" key="15">
    <source>
        <dbReference type="SAM" id="Phobius"/>
    </source>
</evidence>
<dbReference type="InterPro" id="IPR003594">
    <property type="entry name" value="HATPase_dom"/>
</dbReference>
<dbReference type="GO" id="GO:0005886">
    <property type="term" value="C:plasma membrane"/>
    <property type="evidence" value="ECO:0007669"/>
    <property type="project" value="UniProtKB-SubCell"/>
</dbReference>
<dbReference type="Pfam" id="PF02518">
    <property type="entry name" value="HATPase_c"/>
    <property type="match status" value="1"/>
</dbReference>
<dbReference type="FunFam" id="1.10.287.130:FF:000001">
    <property type="entry name" value="Two-component sensor histidine kinase"/>
    <property type="match status" value="1"/>
</dbReference>
<dbReference type="InterPro" id="IPR004358">
    <property type="entry name" value="Sig_transdc_His_kin-like_C"/>
</dbReference>
<dbReference type="PANTHER" id="PTHR45528">
    <property type="entry name" value="SENSOR HISTIDINE KINASE CPXA"/>
    <property type="match status" value="1"/>
</dbReference>
<keyword evidence="10" id="KW-0067">ATP-binding</keyword>
<evidence type="ECO:0000256" key="12">
    <source>
        <dbReference type="ARBA" id="ARBA00023012"/>
    </source>
</evidence>
<evidence type="ECO:0000256" key="4">
    <source>
        <dbReference type="ARBA" id="ARBA00022475"/>
    </source>
</evidence>
<keyword evidence="8" id="KW-0547">Nucleotide-binding</keyword>
<feature type="region of interest" description="Disordered" evidence="14">
    <location>
        <begin position="56"/>
        <end position="83"/>
    </location>
</feature>
<dbReference type="CDD" id="cd00082">
    <property type="entry name" value="HisKA"/>
    <property type="match status" value="1"/>
</dbReference>
<dbReference type="Gene3D" id="1.10.287.130">
    <property type="match status" value="1"/>
</dbReference>
<dbReference type="Proteomes" id="UP000233425">
    <property type="component" value="Unassembled WGS sequence"/>
</dbReference>
<comment type="caution">
    <text evidence="17">The sequence shown here is derived from an EMBL/GenBank/DDBJ whole genome shotgun (WGS) entry which is preliminary data.</text>
</comment>
<dbReference type="Gene3D" id="3.30.565.10">
    <property type="entry name" value="Histidine kinase-like ATPase, C-terminal domain"/>
    <property type="match status" value="1"/>
</dbReference>
<evidence type="ECO:0000256" key="9">
    <source>
        <dbReference type="ARBA" id="ARBA00022777"/>
    </source>
</evidence>
<dbReference type="Pfam" id="PF00512">
    <property type="entry name" value="HisKA"/>
    <property type="match status" value="1"/>
</dbReference>
<evidence type="ECO:0000256" key="1">
    <source>
        <dbReference type="ARBA" id="ARBA00000085"/>
    </source>
</evidence>
<reference evidence="17" key="1">
    <citation type="journal article" date="2018" name="Environ. Microbiol.">
        <title>Sporulation capability and amylosome conservation among diverse human colonic and rumen isolates of the keystone starch-degrader Ruminococcus bromii.</title>
        <authorList>
            <person name="Mukhopadhya I."/>
            <person name="Morais S."/>
            <person name="Laverde-Gomez J."/>
            <person name="Sheridan P.O."/>
            <person name="Walker A.W."/>
            <person name="Kelly W."/>
            <person name="Klieve A.V."/>
            <person name="Ouwerkerk D."/>
            <person name="Duncan S.H."/>
            <person name="Louis P."/>
            <person name="Koropatkin N."/>
            <person name="Cockburn D."/>
            <person name="Kibler R."/>
            <person name="Cooper P.J."/>
            <person name="Sandoval C."/>
            <person name="Crost E."/>
            <person name="Juge N."/>
            <person name="Bayer E.A."/>
            <person name="Flint H.J."/>
        </authorList>
    </citation>
    <scope>NUCLEOTIDE SEQUENCE [LARGE SCALE GENOMIC DNA]</scope>
    <source>
        <strain evidence="17">ATCC 27255</strain>
    </source>
</reference>
<evidence type="ECO:0000256" key="3">
    <source>
        <dbReference type="ARBA" id="ARBA00012438"/>
    </source>
</evidence>
<feature type="domain" description="Histidine kinase" evidence="16">
    <location>
        <begin position="239"/>
        <end position="444"/>
    </location>
</feature>
<keyword evidence="18" id="KW-1185">Reference proteome</keyword>
<sequence>MKHIKFRILIIVWSSMILLFFAFAGILNIVLPSHFVSEAEDALEYEIDYRYYISNSNDESEDDSSDYYEEDSNEESTEESTLQKKFESGYQDSYFTSDIYYIDVTDALNDKNTSEGNSLVGSNSTSLKSTYELTEWVKNHNISEEQIYTLQTDNGYYIFTVYEEPQNYDYWDDAESDENDSPVYLMYINIDHIVKYTRSLNWLISAIFLCAIVVMSIIGYRLGVKIEESQKTQRRFFQNSSHELKTPLMAIQGYAEGIEMDVVDPQNAAGIIMQETERMTGLVEEILSISKIDSRHFKLDLVKIDIKEVLYDCFRSLDAVQQMNGVSIVPEFPDEVITVKCDEYLMARAFRNIIVNGLKYSKKKITVIIETNPKYVYIRFKDDGKGIDRDDIEHIFDRFYKGSDGGTGIGLSLAKEIIHLHKGNVTAYNYLDGAVFEVKLPIVD</sequence>
<dbReference type="SUPFAM" id="SSF47384">
    <property type="entry name" value="Homodimeric domain of signal transducing histidine kinase"/>
    <property type="match status" value="1"/>
</dbReference>
<keyword evidence="9" id="KW-0418">Kinase</keyword>
<dbReference type="InterPro" id="IPR036890">
    <property type="entry name" value="HATPase_C_sf"/>
</dbReference>
<dbReference type="PROSITE" id="PS50109">
    <property type="entry name" value="HIS_KIN"/>
    <property type="match status" value="1"/>
</dbReference>
<keyword evidence="13 15" id="KW-0472">Membrane</keyword>
<keyword evidence="4" id="KW-1003">Cell membrane</keyword>
<dbReference type="EC" id="2.7.13.3" evidence="3"/>
<gene>
    <name evidence="17" type="primary">phoR_4</name>
    <name evidence="17" type="ORF">RBATCC27255_00987</name>
</gene>
<keyword evidence="7 15" id="KW-0812">Transmembrane</keyword>
<dbReference type="RefSeq" id="WP_101029009.1">
    <property type="nucleotide sequence ID" value="NZ_CABMMZ010000046.1"/>
</dbReference>
<proteinExistence type="predicted"/>
<evidence type="ECO:0000256" key="5">
    <source>
        <dbReference type="ARBA" id="ARBA00022553"/>
    </source>
</evidence>
<evidence type="ECO:0000256" key="10">
    <source>
        <dbReference type="ARBA" id="ARBA00022840"/>
    </source>
</evidence>
<evidence type="ECO:0000256" key="11">
    <source>
        <dbReference type="ARBA" id="ARBA00022989"/>
    </source>
</evidence>
<dbReference type="GO" id="GO:0005524">
    <property type="term" value="F:ATP binding"/>
    <property type="evidence" value="ECO:0007669"/>
    <property type="project" value="UniProtKB-KW"/>
</dbReference>
<dbReference type="EMBL" id="NNSR01000046">
    <property type="protein sequence ID" value="PKD30541.1"/>
    <property type="molecule type" value="Genomic_DNA"/>
</dbReference>
<dbReference type="InterPro" id="IPR050398">
    <property type="entry name" value="HssS/ArlS-like"/>
</dbReference>
<dbReference type="PRINTS" id="PR00344">
    <property type="entry name" value="BCTRLSENSOR"/>
</dbReference>
<evidence type="ECO:0000256" key="8">
    <source>
        <dbReference type="ARBA" id="ARBA00022741"/>
    </source>
</evidence>
<dbReference type="SMART" id="SM00388">
    <property type="entry name" value="HisKA"/>
    <property type="match status" value="1"/>
</dbReference>
<name>A0A2N0UU61_9FIRM</name>
<feature type="compositionally biased region" description="Acidic residues" evidence="14">
    <location>
        <begin position="58"/>
        <end position="78"/>
    </location>
</feature>
<keyword evidence="5" id="KW-0597">Phosphoprotein</keyword>
<evidence type="ECO:0000256" key="13">
    <source>
        <dbReference type="ARBA" id="ARBA00023136"/>
    </source>
</evidence>
<keyword evidence="6 17" id="KW-0808">Transferase</keyword>
<evidence type="ECO:0000256" key="6">
    <source>
        <dbReference type="ARBA" id="ARBA00022679"/>
    </source>
</evidence>
<comment type="catalytic activity">
    <reaction evidence="1">
        <text>ATP + protein L-histidine = ADP + protein N-phospho-L-histidine.</text>
        <dbReference type="EC" id="2.7.13.3"/>
    </reaction>
</comment>
<dbReference type="PANTHER" id="PTHR45528:SF1">
    <property type="entry name" value="SENSOR HISTIDINE KINASE CPXA"/>
    <property type="match status" value="1"/>
</dbReference>
<dbReference type="CDD" id="cd00075">
    <property type="entry name" value="HATPase"/>
    <property type="match status" value="1"/>
</dbReference>
<dbReference type="SMART" id="SM00387">
    <property type="entry name" value="HATPase_c"/>
    <property type="match status" value="1"/>
</dbReference>
<keyword evidence="12" id="KW-0902">Two-component regulatory system</keyword>
<dbReference type="AlphaFoldDB" id="A0A2N0UU61"/>
<organism evidence="17 18">
    <name type="scientific">Ruminococcus bromii</name>
    <dbReference type="NCBI Taxonomy" id="40518"/>
    <lineage>
        <taxon>Bacteria</taxon>
        <taxon>Bacillati</taxon>
        <taxon>Bacillota</taxon>
        <taxon>Clostridia</taxon>
        <taxon>Eubacteriales</taxon>
        <taxon>Oscillospiraceae</taxon>
        <taxon>Ruminococcus</taxon>
    </lineage>
</organism>
<evidence type="ECO:0000313" key="18">
    <source>
        <dbReference type="Proteomes" id="UP000233425"/>
    </source>
</evidence>
<accession>A0A2N0UU61</accession>
<evidence type="ECO:0000256" key="7">
    <source>
        <dbReference type="ARBA" id="ARBA00022692"/>
    </source>
</evidence>
<evidence type="ECO:0000313" key="17">
    <source>
        <dbReference type="EMBL" id="PKD30541.1"/>
    </source>
</evidence>
<dbReference type="InterPro" id="IPR005467">
    <property type="entry name" value="His_kinase_dom"/>
</dbReference>
<evidence type="ECO:0000256" key="2">
    <source>
        <dbReference type="ARBA" id="ARBA00004651"/>
    </source>
</evidence>
<feature type="transmembrane region" description="Helical" evidence="15">
    <location>
        <begin position="202"/>
        <end position="224"/>
    </location>
</feature>